<dbReference type="EMBL" id="RCSW01000033">
    <property type="protein sequence ID" value="KAF7922303.1"/>
    <property type="molecule type" value="Genomic_DNA"/>
</dbReference>
<dbReference type="AlphaFoldDB" id="A0A9P5LIB4"/>
<keyword evidence="2" id="KW-1185">Reference proteome</keyword>
<reference evidence="1 2" key="1">
    <citation type="journal article" date="2020" name="Genome Biol. Evol.">
        <title>Comparative genomics of Sclerotiniaceae.</title>
        <authorList>
            <person name="Valero Jimenez C.A."/>
            <person name="Steentjes M."/>
            <person name="Scholten O.E."/>
            <person name="Van Kan J.A.L."/>
        </authorList>
    </citation>
    <scope>NUCLEOTIDE SEQUENCE [LARGE SCALE GENOMIC DNA]</scope>
    <source>
        <strain evidence="1 2">MUCL 94</strain>
    </source>
</reference>
<evidence type="ECO:0000313" key="2">
    <source>
        <dbReference type="Proteomes" id="UP000710849"/>
    </source>
</evidence>
<dbReference type="RefSeq" id="XP_038727487.1">
    <property type="nucleotide sequence ID" value="XM_038881560.1"/>
</dbReference>
<evidence type="ECO:0000313" key="1">
    <source>
        <dbReference type="EMBL" id="KAF7922303.1"/>
    </source>
</evidence>
<proteinExistence type="predicted"/>
<sequence length="105" mass="11830">MPIPFTSERQTSVVVVYPGFTISALRAAAAKKNSNPTNEIYTSRISDNDSPSTDSLPIYELNTPKMKRTLYISFITLSEIIIACQQFRSMKRWQSPRQDALEGAQ</sequence>
<gene>
    <name evidence="1" type="ORF">EAE97_011045</name>
</gene>
<organism evidence="1 2">
    <name type="scientific">Botrytis byssoidea</name>
    <dbReference type="NCBI Taxonomy" id="139641"/>
    <lineage>
        <taxon>Eukaryota</taxon>
        <taxon>Fungi</taxon>
        <taxon>Dikarya</taxon>
        <taxon>Ascomycota</taxon>
        <taxon>Pezizomycotina</taxon>
        <taxon>Leotiomycetes</taxon>
        <taxon>Helotiales</taxon>
        <taxon>Sclerotiniaceae</taxon>
        <taxon>Botrytis</taxon>
    </lineage>
</organism>
<protein>
    <submittedName>
        <fullName evidence="1">Uncharacterized protein</fullName>
    </submittedName>
</protein>
<name>A0A9P5LIB4_9HELO</name>
<dbReference type="Proteomes" id="UP000710849">
    <property type="component" value="Unassembled WGS sequence"/>
</dbReference>
<accession>A0A9P5LIB4</accession>
<comment type="caution">
    <text evidence="1">The sequence shown here is derived from an EMBL/GenBank/DDBJ whole genome shotgun (WGS) entry which is preliminary data.</text>
</comment>
<dbReference type="GeneID" id="62154633"/>